<evidence type="ECO:0000256" key="1">
    <source>
        <dbReference type="SAM" id="MobiDB-lite"/>
    </source>
</evidence>
<organism evidence="3 4">
    <name type="scientific">Photobacterium indicum</name>
    <dbReference type="NCBI Taxonomy" id="81447"/>
    <lineage>
        <taxon>Bacteria</taxon>
        <taxon>Pseudomonadati</taxon>
        <taxon>Pseudomonadota</taxon>
        <taxon>Gammaproteobacteria</taxon>
        <taxon>Vibrionales</taxon>
        <taxon>Vibrionaceae</taxon>
        <taxon>Photobacterium</taxon>
    </lineage>
</organism>
<accession>A0A2T3LCX8</accession>
<evidence type="ECO:0008006" key="5">
    <source>
        <dbReference type="Google" id="ProtNLM"/>
    </source>
</evidence>
<dbReference type="EMBL" id="PYOC01000001">
    <property type="protein sequence ID" value="PSV49189.1"/>
    <property type="molecule type" value="Genomic_DNA"/>
</dbReference>
<dbReference type="Proteomes" id="UP000241803">
    <property type="component" value="Unassembled WGS sequence"/>
</dbReference>
<keyword evidence="2" id="KW-0732">Signal</keyword>
<dbReference type="RefSeq" id="WP_107251851.1">
    <property type="nucleotide sequence ID" value="NZ_PYOC01000001.1"/>
</dbReference>
<reference evidence="3 4" key="1">
    <citation type="submission" date="2018-03" db="EMBL/GenBank/DDBJ databases">
        <title>Whole genome sequencing of Histamine producing bacteria.</title>
        <authorList>
            <person name="Butler K."/>
        </authorList>
    </citation>
    <scope>NUCLEOTIDE SEQUENCE [LARGE SCALE GENOMIC DNA]</scope>
    <source>
        <strain evidence="3 4">ATCC 19614</strain>
    </source>
</reference>
<evidence type="ECO:0000313" key="4">
    <source>
        <dbReference type="Proteomes" id="UP000241803"/>
    </source>
</evidence>
<dbReference type="AlphaFoldDB" id="A0A2T3LCX8"/>
<evidence type="ECO:0000256" key="2">
    <source>
        <dbReference type="SAM" id="SignalP"/>
    </source>
</evidence>
<feature type="region of interest" description="Disordered" evidence="1">
    <location>
        <begin position="199"/>
        <end position="219"/>
    </location>
</feature>
<proteinExistence type="predicted"/>
<evidence type="ECO:0000313" key="3">
    <source>
        <dbReference type="EMBL" id="PSV49189.1"/>
    </source>
</evidence>
<comment type="caution">
    <text evidence="3">The sequence shown here is derived from an EMBL/GenBank/DDBJ whole genome shotgun (WGS) entry which is preliminary data.</text>
</comment>
<name>A0A2T3LCX8_9GAMM</name>
<sequence>MKCIQGAIMAFLISLFFTSFAYASYQHAPPRERLPLTLLTPSSPAITFEQVTFHLEVGTIKNSDWGQFKVRPDQLYDRYGNPLGTGYINVFLNDRRQGGSWVINNLFIPPAPEQHKRHRQHNRYTGSPSNPSSAVVASYFDLRPGQTGRGIKKRVNATVLFSPQPLPTIIDIALLAQRFPSSRFSVLPTHINAEGAGEVDGRMRTTPRRSSAPRSLALGFPPQAIEPSSTLPDDLLFPIQVIQASDQNLDAARNQCVPMANANALQYLEDRYDNLPLVWRLPEFHIRGIGRIGAAGDVLFWEPIPENSLVANVDTFGRRNGVHDLDSGSYTSLCGLIRGVLGYLTQSGDQAITTVRHQGSGSLELGDNGADCDTETMLLGGMVSVRDGIEPTWEWMFEQLQLGRAVTIIYSWYDFQGEWQGGHSVRVYGASEFDGRRYIYTLDDADQGDNFSNVSDPRKQQWEVADTGSPGLLGVPNGRLNMDGMNWEITFALSLEAKPTLVIP</sequence>
<feature type="signal peptide" evidence="2">
    <location>
        <begin position="1"/>
        <end position="21"/>
    </location>
</feature>
<gene>
    <name evidence="3" type="ORF">C9J47_01040</name>
</gene>
<protein>
    <recommendedName>
        <fullName evidence="5">Peptidase C39-like domain-containing protein</fullName>
    </recommendedName>
</protein>
<feature type="compositionally biased region" description="Low complexity" evidence="1">
    <location>
        <begin position="208"/>
        <end position="218"/>
    </location>
</feature>
<keyword evidence="4" id="KW-1185">Reference proteome</keyword>
<feature type="chain" id="PRO_5015784583" description="Peptidase C39-like domain-containing protein" evidence="2">
    <location>
        <begin position="22"/>
        <end position="504"/>
    </location>
</feature>